<feature type="region of interest" description="Disordered" evidence="1">
    <location>
        <begin position="401"/>
        <end position="658"/>
    </location>
</feature>
<dbReference type="Proteomes" id="UP001597063">
    <property type="component" value="Unassembled WGS sequence"/>
</dbReference>
<feature type="compositionally biased region" description="Gly residues" evidence="1">
    <location>
        <begin position="793"/>
        <end position="802"/>
    </location>
</feature>
<feature type="compositionally biased region" description="Basic and acidic residues" evidence="1">
    <location>
        <begin position="409"/>
        <end position="432"/>
    </location>
</feature>
<dbReference type="SUPFAM" id="SSF56399">
    <property type="entry name" value="ADP-ribosylation"/>
    <property type="match status" value="1"/>
</dbReference>
<protein>
    <submittedName>
        <fullName evidence="3">ADP-ribosyltransferase</fullName>
    </submittedName>
</protein>
<accession>A0ABW2XMZ3</accession>
<dbReference type="EMBL" id="JBHTGP010000011">
    <property type="protein sequence ID" value="MFD0686803.1"/>
    <property type="molecule type" value="Genomic_DNA"/>
</dbReference>
<dbReference type="InterPro" id="IPR003540">
    <property type="entry name" value="ADP-ribosyltransferase"/>
</dbReference>
<proteinExistence type="predicted"/>
<comment type="caution">
    <text evidence="3">The sequence shown here is derived from an EMBL/GenBank/DDBJ whole genome shotgun (WGS) entry which is preliminary data.</text>
</comment>
<feature type="compositionally biased region" description="Gly residues" evidence="1">
    <location>
        <begin position="771"/>
        <end position="784"/>
    </location>
</feature>
<feature type="compositionally biased region" description="Basic and acidic residues" evidence="1">
    <location>
        <begin position="931"/>
        <end position="941"/>
    </location>
</feature>
<sequence>MIDPNAIPIPKAVPDDVEAAGKALKGDGTAIAQTGHDIHADWQALSEFYIAPESPQLLAATKPVETAGNGFKGEVTTVGDALVAFAGEIRPIITRLQGLKTSAQNFRSKIDGDDDWRKDEDKVNEHNKLNNDVLAAIAQYQEAERSCANKITGIFGGTHFVPADGKPGQGQQGYGLGQAPKDVETPWAKPQEHDKPWYQDAWDGVWDFGKGILTDLADLVGLHGENGWLWDNGWGWGQWWDNMKGNYTQTLRDLGGLVGLHGEHGWVWDSGWGDWWGNFSGAWVEIGHSFVPWREWGDRPGYVITQSVLNIGSLFIGVGEVKLGLKLLKRGHGEHPGRGHGDGGDGDTPHGDRNGDGRVDSGELDAPGGLDANSPTTRDLQNQLDDLDFDTGELQGLDRAMDDATGLEPPREPARVGGDDPGGHVGGDDDPGRPGGTDDPGRSGGGNNDPLDNDGPGDGPLDSDGSGNDPANNDGGTDTRDPDGQTTDPTDQDGPGTDTDPKGNDDPGTGDDDPGGNDDTPGDQGGDQPGDQPGTGDATGPNDPPNDPPTGEGPGTGDGDPRDIPPDHFGDTDPTKEGPLGDKYKEGVYDPPSDNRNDRFDPNERKTAETRADEGRLVTRLPPHPRNHENFTSMDALERRGPHDPGTPTEYKEVGENTRSAVDDQLKRAFKKFKPQPDGSLPHGDIVMDGRQAGLSADHVVNGLKSRLGRMLGSNNPILDRLGRIETYLGDGSKIVYEDGRITRIDADGEHPIGQWDPDARRFTSPDEGRPPGGSEGNDGGDGGDGGKDDPEGGGSPTGGGDPPTKPLGDDGGAAPHPDANDGGNEGGGNDGGGQQGSGSDGGGTGNGGDGGDGGGNDGGATADGGQQGPGQHGGSEHGGVQPVAHPDPHPDGHTGDTGNTGDGSDPNGDSGDAPDLDPGDHGHGSGTPGHMDDDGVRRFDTDDDGELYGERVLGETYRNLSPETQHAIREYTRYSWPYNPILRANTWSQVQDIMNGWIRNAGPGWDLFEMTDRRVPTLDDVYNALHRTDLTPTQRQIVHDIVNSADPGTRLEQWLRSAGQPGAVAQSFGRFPTLDDIHDRMRLIDEALDNPLPEGVEVQRGLHSLDFMEGFDPNDPHALEGTVQRESSYMSTSLGAGPTQVDGQSFRYRMHLSVPEGAHGLWMGRNSVYDFQRELVLPRNTTYRITKVTPNPDGTFDINAEVLPPGA</sequence>
<name>A0ABW2XMZ3_9ACTN</name>
<gene>
    <name evidence="3" type="ORF">ACFQZM_20055</name>
</gene>
<feature type="compositionally biased region" description="Low complexity" evidence="1">
    <location>
        <begin position="448"/>
        <end position="476"/>
    </location>
</feature>
<feature type="compositionally biased region" description="Basic and acidic residues" evidence="1">
    <location>
        <begin position="332"/>
        <end position="361"/>
    </location>
</feature>
<evidence type="ECO:0000313" key="4">
    <source>
        <dbReference type="Proteomes" id="UP001597063"/>
    </source>
</evidence>
<dbReference type="PROSITE" id="PS51996">
    <property type="entry name" value="TR_MART"/>
    <property type="match status" value="1"/>
</dbReference>
<dbReference type="Pfam" id="PF03496">
    <property type="entry name" value="ADPrib_exo_Tox"/>
    <property type="match status" value="1"/>
</dbReference>
<dbReference type="Gene3D" id="3.90.176.10">
    <property type="entry name" value="Toxin ADP-ribosyltransferase, Chain A, domain 1"/>
    <property type="match status" value="1"/>
</dbReference>
<keyword evidence="4" id="KW-1185">Reference proteome</keyword>
<dbReference type="RefSeq" id="WP_242619601.1">
    <property type="nucleotide sequence ID" value="NZ_CAACUY010000174.1"/>
</dbReference>
<feature type="compositionally biased region" description="Basic and acidic residues" evidence="1">
    <location>
        <begin position="559"/>
        <end position="617"/>
    </location>
</feature>
<organism evidence="3 4">
    <name type="scientific">Actinomadura fibrosa</name>
    <dbReference type="NCBI Taxonomy" id="111802"/>
    <lineage>
        <taxon>Bacteria</taxon>
        <taxon>Bacillati</taxon>
        <taxon>Actinomycetota</taxon>
        <taxon>Actinomycetes</taxon>
        <taxon>Streptosporangiales</taxon>
        <taxon>Thermomonosporaceae</taxon>
        <taxon>Actinomadura</taxon>
    </lineage>
</organism>
<evidence type="ECO:0000313" key="3">
    <source>
        <dbReference type="EMBL" id="MFD0686803.1"/>
    </source>
</evidence>
<evidence type="ECO:0000259" key="2">
    <source>
        <dbReference type="Pfam" id="PF03496"/>
    </source>
</evidence>
<feature type="region of interest" description="Disordered" evidence="1">
    <location>
        <begin position="746"/>
        <end position="945"/>
    </location>
</feature>
<reference evidence="4" key="1">
    <citation type="journal article" date="2019" name="Int. J. Syst. Evol. Microbiol.">
        <title>The Global Catalogue of Microorganisms (GCM) 10K type strain sequencing project: providing services to taxonomists for standard genome sequencing and annotation.</title>
        <authorList>
            <consortium name="The Broad Institute Genomics Platform"/>
            <consortium name="The Broad Institute Genome Sequencing Center for Infectious Disease"/>
            <person name="Wu L."/>
            <person name="Ma J."/>
        </authorList>
    </citation>
    <scope>NUCLEOTIDE SEQUENCE [LARGE SCALE GENOMIC DNA]</scope>
    <source>
        <strain evidence="4">JCM 9371</strain>
    </source>
</reference>
<feature type="compositionally biased region" description="Low complexity" evidence="1">
    <location>
        <begin position="484"/>
        <end position="498"/>
    </location>
</feature>
<evidence type="ECO:0000256" key="1">
    <source>
        <dbReference type="SAM" id="MobiDB-lite"/>
    </source>
</evidence>
<feature type="compositionally biased region" description="Low complexity" evidence="1">
    <location>
        <begin position="529"/>
        <end position="541"/>
    </location>
</feature>
<feature type="domain" description="ADP ribosyltransferase" evidence="2">
    <location>
        <begin position="1076"/>
        <end position="1192"/>
    </location>
</feature>
<feature type="region of interest" description="Disordered" evidence="1">
    <location>
        <begin position="332"/>
        <end position="382"/>
    </location>
</feature>
<feature type="compositionally biased region" description="Gly residues" evidence="1">
    <location>
        <begin position="824"/>
        <end position="878"/>
    </location>
</feature>
<feature type="compositionally biased region" description="Basic and acidic residues" evidence="1">
    <location>
        <begin position="758"/>
        <end position="770"/>
    </location>
</feature>
<feature type="compositionally biased region" description="Low complexity" evidence="1">
    <location>
        <begin position="897"/>
        <end position="912"/>
    </location>
</feature>